<dbReference type="Gene3D" id="3.40.50.720">
    <property type="entry name" value="NAD(P)-binding Rossmann-like Domain"/>
    <property type="match status" value="1"/>
</dbReference>
<evidence type="ECO:0000313" key="2">
    <source>
        <dbReference type="EMBL" id="AOM78053.1"/>
    </source>
</evidence>
<evidence type="ECO:0000313" key="3">
    <source>
        <dbReference type="Proteomes" id="UP000094313"/>
    </source>
</evidence>
<feature type="domain" description="NAD(P)-binding" evidence="1">
    <location>
        <begin position="7"/>
        <end position="202"/>
    </location>
</feature>
<dbReference type="EMBL" id="CP017141">
    <property type="protein sequence ID" value="AOM78053.1"/>
    <property type="molecule type" value="Genomic_DNA"/>
</dbReference>
<dbReference type="InterPro" id="IPR016040">
    <property type="entry name" value="NAD(P)-bd_dom"/>
</dbReference>
<dbReference type="OrthoDB" id="9785372at2"/>
<keyword evidence="2" id="KW-0418">Kinase</keyword>
<dbReference type="AlphaFoldDB" id="A0A1D7QHA8"/>
<dbReference type="KEGG" id="psty:BFS30_13215"/>
<dbReference type="Pfam" id="PF13460">
    <property type="entry name" value="NAD_binding_10"/>
    <property type="match status" value="1"/>
</dbReference>
<accession>A0A1D7QHA8</accession>
<reference evidence="2 3" key="1">
    <citation type="submission" date="2016-08" db="EMBL/GenBank/DDBJ databases">
        <authorList>
            <person name="Seilhamer J.J."/>
        </authorList>
    </citation>
    <scope>NUCLEOTIDE SEQUENCE [LARGE SCALE GENOMIC DNA]</scope>
    <source>
        <strain evidence="2 3">DX4</strain>
    </source>
</reference>
<dbReference type="Proteomes" id="UP000094313">
    <property type="component" value="Chromosome"/>
</dbReference>
<dbReference type="InterPro" id="IPR036291">
    <property type="entry name" value="NAD(P)-bd_dom_sf"/>
</dbReference>
<dbReference type="PANTHER" id="PTHR43355">
    <property type="entry name" value="FLAVIN REDUCTASE (NADPH)"/>
    <property type="match status" value="1"/>
</dbReference>
<dbReference type="SUPFAM" id="SSF51735">
    <property type="entry name" value="NAD(P)-binding Rossmann-fold domains"/>
    <property type="match status" value="1"/>
</dbReference>
<proteinExistence type="predicted"/>
<dbReference type="InterPro" id="IPR051606">
    <property type="entry name" value="Polyketide_Oxido-like"/>
</dbReference>
<dbReference type="PANTHER" id="PTHR43355:SF2">
    <property type="entry name" value="FLAVIN REDUCTASE (NADPH)"/>
    <property type="match status" value="1"/>
</dbReference>
<keyword evidence="3" id="KW-1185">Reference proteome</keyword>
<evidence type="ECO:0000259" key="1">
    <source>
        <dbReference type="Pfam" id="PF13460"/>
    </source>
</evidence>
<name>A0A1D7QHA8_9SPHI</name>
<keyword evidence="2" id="KW-0808">Transferase</keyword>
<dbReference type="GO" id="GO:0016301">
    <property type="term" value="F:kinase activity"/>
    <property type="evidence" value="ECO:0007669"/>
    <property type="project" value="UniProtKB-KW"/>
</dbReference>
<sequence>MKVSLIGASGFVGTNILEELLTRGHQVTGIVRDAAKLKQAGEGLTVKEVDVLNTEALTDAINGSDVVISAYNAGWTNPNLYQDFIAGSEAIQKAVKTSDVNRLIVIGGAGSLEIDGKQLVDGPDFPADYKAGATAARDYLNTIKQEQDLEWTFFSPAIEMHPGITSGRTGQYRLGANTPVFNEEGRSILSVQDLAVVIADEAESNKHPKQRFTAAY</sequence>
<dbReference type="GO" id="GO:0016646">
    <property type="term" value="F:oxidoreductase activity, acting on the CH-NH group of donors, NAD or NADP as acceptor"/>
    <property type="evidence" value="ECO:0007669"/>
    <property type="project" value="TreeGrafter"/>
</dbReference>
<gene>
    <name evidence="2" type="ORF">BFS30_13215</name>
</gene>
<protein>
    <submittedName>
        <fullName evidence="2">Histidine kinase</fullName>
    </submittedName>
</protein>
<organism evidence="2 3">
    <name type="scientific">Pedobacter steynii</name>
    <dbReference type="NCBI Taxonomy" id="430522"/>
    <lineage>
        <taxon>Bacteria</taxon>
        <taxon>Pseudomonadati</taxon>
        <taxon>Bacteroidota</taxon>
        <taxon>Sphingobacteriia</taxon>
        <taxon>Sphingobacteriales</taxon>
        <taxon>Sphingobacteriaceae</taxon>
        <taxon>Pedobacter</taxon>
    </lineage>
</organism>